<accession>A0ABQ6IBU7</accession>
<evidence type="ECO:0000313" key="3">
    <source>
        <dbReference type="Proteomes" id="UP001157125"/>
    </source>
</evidence>
<gene>
    <name evidence="2" type="ORF">GCM10025876_04220</name>
</gene>
<keyword evidence="3" id="KW-1185">Reference proteome</keyword>
<feature type="compositionally biased region" description="Low complexity" evidence="1">
    <location>
        <begin position="23"/>
        <end position="40"/>
    </location>
</feature>
<protein>
    <submittedName>
        <fullName evidence="2">Uncharacterized protein</fullName>
    </submittedName>
</protein>
<name>A0ABQ6IBU7_9MICO</name>
<feature type="region of interest" description="Disordered" evidence="1">
    <location>
        <begin position="1"/>
        <end position="70"/>
    </location>
</feature>
<dbReference type="Proteomes" id="UP001157125">
    <property type="component" value="Unassembled WGS sequence"/>
</dbReference>
<sequence>MPNDTRVNPAAANWPSDSRVTESGFASVVTSASAASPQVARTPSSSATRARGSSIVGVPPPRNTVRTGRASPAIASPAIAISAKAAPT</sequence>
<reference evidence="3" key="1">
    <citation type="journal article" date="2019" name="Int. J. Syst. Evol. Microbiol.">
        <title>The Global Catalogue of Microorganisms (GCM) 10K type strain sequencing project: providing services to taxonomists for standard genome sequencing and annotation.</title>
        <authorList>
            <consortium name="The Broad Institute Genomics Platform"/>
            <consortium name="The Broad Institute Genome Sequencing Center for Infectious Disease"/>
            <person name="Wu L."/>
            <person name="Ma J."/>
        </authorList>
    </citation>
    <scope>NUCLEOTIDE SEQUENCE [LARGE SCALE GENOMIC DNA]</scope>
    <source>
        <strain evidence="3">NBRC 112299</strain>
    </source>
</reference>
<evidence type="ECO:0000313" key="2">
    <source>
        <dbReference type="EMBL" id="GMA34218.1"/>
    </source>
</evidence>
<evidence type="ECO:0000256" key="1">
    <source>
        <dbReference type="SAM" id="MobiDB-lite"/>
    </source>
</evidence>
<proteinExistence type="predicted"/>
<dbReference type="EMBL" id="BSUN01000001">
    <property type="protein sequence ID" value="GMA34218.1"/>
    <property type="molecule type" value="Genomic_DNA"/>
</dbReference>
<organism evidence="2 3">
    <name type="scientific">Demequina litorisediminis</name>
    <dbReference type="NCBI Taxonomy" id="1849022"/>
    <lineage>
        <taxon>Bacteria</taxon>
        <taxon>Bacillati</taxon>
        <taxon>Actinomycetota</taxon>
        <taxon>Actinomycetes</taxon>
        <taxon>Micrococcales</taxon>
        <taxon>Demequinaceae</taxon>
        <taxon>Demequina</taxon>
    </lineage>
</organism>
<comment type="caution">
    <text evidence="2">The sequence shown here is derived from an EMBL/GenBank/DDBJ whole genome shotgun (WGS) entry which is preliminary data.</text>
</comment>